<feature type="signal peptide" evidence="1">
    <location>
        <begin position="1"/>
        <end position="20"/>
    </location>
</feature>
<reference evidence="2 3" key="1">
    <citation type="submission" date="2017-11" db="EMBL/GenBank/DDBJ databases">
        <title>Genome sequencing of Prevotella intermedia KCOM 1779.</title>
        <authorList>
            <person name="Kook J.-K."/>
            <person name="Park S.-N."/>
            <person name="Lim Y.K."/>
        </authorList>
    </citation>
    <scope>NUCLEOTIDE SEQUENCE [LARGE SCALE GENOMIC DNA]</scope>
    <source>
        <strain evidence="2 3">KCOM 1779</strain>
    </source>
</reference>
<sequence>MKKFVLFFCLVLFPLSNICALEKNLSNVDNVGLFVSNSSQEACRLLLEKFCKQFYSEIFGGRTFEPGSISISSVSVDDDDNIVVKGTHTYSGRLGTKYTGYEFRAVLTMYGNNKVRIEFNKQSAPDLTHWSVYWEKGTRIMIL</sequence>
<comment type="caution">
    <text evidence="2">The sequence shown here is derived from an EMBL/GenBank/DDBJ whole genome shotgun (WGS) entry which is preliminary data.</text>
</comment>
<evidence type="ECO:0000313" key="2">
    <source>
        <dbReference type="EMBL" id="PJF00855.1"/>
    </source>
</evidence>
<evidence type="ECO:0008006" key="4">
    <source>
        <dbReference type="Google" id="ProtNLM"/>
    </source>
</evidence>
<feature type="chain" id="PRO_5014993291" description="DUF4783 domain-containing protein" evidence="1">
    <location>
        <begin position="21"/>
        <end position="143"/>
    </location>
</feature>
<evidence type="ECO:0000313" key="3">
    <source>
        <dbReference type="Proteomes" id="UP000228641"/>
    </source>
</evidence>
<accession>A0A2M8M9G0</accession>
<dbReference type="AlphaFoldDB" id="A0A2M8M9G0"/>
<dbReference type="Proteomes" id="UP000228641">
    <property type="component" value="Unassembled WGS sequence"/>
</dbReference>
<proteinExistence type="predicted"/>
<dbReference type="EMBL" id="PGGD01000001">
    <property type="protein sequence ID" value="PJF00855.1"/>
    <property type="molecule type" value="Genomic_DNA"/>
</dbReference>
<organism evidence="2 3">
    <name type="scientific">Prevotella intermedia</name>
    <dbReference type="NCBI Taxonomy" id="28131"/>
    <lineage>
        <taxon>Bacteria</taxon>
        <taxon>Pseudomonadati</taxon>
        <taxon>Bacteroidota</taxon>
        <taxon>Bacteroidia</taxon>
        <taxon>Bacteroidales</taxon>
        <taxon>Prevotellaceae</taxon>
        <taxon>Prevotella</taxon>
    </lineage>
</organism>
<evidence type="ECO:0000256" key="1">
    <source>
        <dbReference type="SAM" id="SignalP"/>
    </source>
</evidence>
<protein>
    <recommendedName>
        <fullName evidence="4">DUF4783 domain-containing protein</fullName>
    </recommendedName>
</protein>
<dbReference type="RefSeq" id="WP_100189754.1">
    <property type="nucleotide sequence ID" value="NZ_PGGD01000001.1"/>
</dbReference>
<gene>
    <name evidence="2" type="ORF">CUB97_06155</name>
</gene>
<keyword evidence="1" id="KW-0732">Signal</keyword>
<name>A0A2M8M9G0_PREIN</name>